<evidence type="ECO:0008006" key="3">
    <source>
        <dbReference type="Google" id="ProtNLM"/>
    </source>
</evidence>
<keyword evidence="2" id="KW-1185">Reference proteome</keyword>
<accession>A0A4Y8L618</accession>
<dbReference type="RefSeq" id="WP_026627313.1">
    <property type="nucleotide sequence ID" value="NZ_AP028867.1"/>
</dbReference>
<name>A0A4Y8L618_9BACT</name>
<dbReference type="EMBL" id="SOML01000002">
    <property type="protein sequence ID" value="TFD97737.1"/>
    <property type="molecule type" value="Genomic_DNA"/>
</dbReference>
<reference evidence="1 2" key="1">
    <citation type="submission" date="2019-03" db="EMBL/GenBank/DDBJ databases">
        <title>San Antonio Military Medical Center submission to MRSN (WRAIR), pending publication.</title>
        <authorList>
            <person name="Blyth D.M."/>
            <person name="Mccarthy S.L."/>
            <person name="Schall S.E."/>
            <person name="Stam J.A."/>
            <person name="Ong A.C."/>
            <person name="Mcgann P.T."/>
        </authorList>
    </citation>
    <scope>NUCLEOTIDE SEQUENCE [LARGE SCALE GENOMIC DNA]</scope>
    <source>
        <strain evidence="1 2">MRSN571793</strain>
    </source>
</reference>
<organism evidence="1 2">
    <name type="scientific">Dysgonomonas capnocytophagoides</name>
    <dbReference type="NCBI Taxonomy" id="45254"/>
    <lineage>
        <taxon>Bacteria</taxon>
        <taxon>Pseudomonadati</taxon>
        <taxon>Bacteroidota</taxon>
        <taxon>Bacteroidia</taxon>
        <taxon>Bacteroidales</taxon>
        <taxon>Dysgonomonadaceae</taxon>
        <taxon>Dysgonomonas</taxon>
    </lineage>
</organism>
<protein>
    <recommendedName>
        <fullName evidence="3">Aminotransferase class I/II-fold pyridoxal phosphate-dependent enzyme</fullName>
    </recommendedName>
</protein>
<dbReference type="Proteomes" id="UP000297861">
    <property type="component" value="Unassembled WGS sequence"/>
</dbReference>
<proteinExistence type="predicted"/>
<evidence type="ECO:0000313" key="2">
    <source>
        <dbReference type="Proteomes" id="UP000297861"/>
    </source>
</evidence>
<evidence type="ECO:0000313" key="1">
    <source>
        <dbReference type="EMBL" id="TFD97737.1"/>
    </source>
</evidence>
<comment type="caution">
    <text evidence="1">The sequence shown here is derived from an EMBL/GenBank/DDBJ whole genome shotgun (WGS) entry which is preliminary data.</text>
</comment>
<sequence length="104" mass="12183">MKPLINIEYSDISVIIDFKKAFISFDQRYAVKGYPIPCEMFFKPSPEILNSINTSGVVIIDEDFTRYNKSENIFRTLLVPTKTYDEERMIDILCKSLLAYKQTR</sequence>
<dbReference type="AlphaFoldDB" id="A0A4Y8L618"/>
<gene>
    <name evidence="1" type="ORF">E2605_03725</name>
</gene>
<dbReference type="OrthoDB" id="997224at2"/>